<comment type="similarity">
    <text evidence="2">Belongs to the YkuD family.</text>
</comment>
<keyword evidence="5 7" id="KW-0573">Peptidoglycan synthesis</keyword>
<evidence type="ECO:0000256" key="8">
    <source>
        <dbReference type="SAM" id="SignalP"/>
    </source>
</evidence>
<dbReference type="GO" id="GO:0016740">
    <property type="term" value="F:transferase activity"/>
    <property type="evidence" value="ECO:0007669"/>
    <property type="project" value="UniProtKB-KW"/>
</dbReference>
<keyword evidence="11" id="KW-1185">Reference proteome</keyword>
<dbReference type="PANTHER" id="PTHR36699:SF1">
    <property type="entry name" value="L,D-TRANSPEPTIDASE YAFK-RELATED"/>
    <property type="match status" value="1"/>
</dbReference>
<dbReference type="PROSITE" id="PS52029">
    <property type="entry name" value="LD_TPASE"/>
    <property type="match status" value="1"/>
</dbReference>
<gene>
    <name evidence="10" type="ORF">SAMN05216571_103339</name>
</gene>
<name>A0A1G7QMA0_9GAMM</name>
<dbReference type="PANTHER" id="PTHR36699">
    <property type="entry name" value="LD-TRANSPEPTIDASE"/>
    <property type="match status" value="1"/>
</dbReference>
<feature type="domain" description="L,D-TPase catalytic" evidence="9">
    <location>
        <begin position="35"/>
        <end position="192"/>
    </location>
</feature>
<dbReference type="GO" id="GO:0008360">
    <property type="term" value="P:regulation of cell shape"/>
    <property type="evidence" value="ECO:0007669"/>
    <property type="project" value="UniProtKB-UniRule"/>
</dbReference>
<keyword evidence="6 7" id="KW-0961">Cell wall biogenesis/degradation</keyword>
<feature type="signal peptide" evidence="8">
    <location>
        <begin position="1"/>
        <end position="21"/>
    </location>
</feature>
<dbReference type="Pfam" id="PF03734">
    <property type="entry name" value="YkuD"/>
    <property type="match status" value="1"/>
</dbReference>
<dbReference type="AlphaFoldDB" id="A0A1G7QMA0"/>
<keyword evidence="3" id="KW-0808">Transferase</keyword>
<dbReference type="STRING" id="284577.SAMN05216571_103339"/>
<dbReference type="EMBL" id="FNCI01000003">
    <property type="protein sequence ID" value="SDF99681.1"/>
    <property type="molecule type" value="Genomic_DNA"/>
</dbReference>
<keyword evidence="4 7" id="KW-0133">Cell shape</keyword>
<dbReference type="GO" id="GO:0009252">
    <property type="term" value="P:peptidoglycan biosynthetic process"/>
    <property type="evidence" value="ECO:0007669"/>
    <property type="project" value="UniProtKB-UniPathway"/>
</dbReference>
<keyword evidence="8" id="KW-0732">Signal</keyword>
<proteinExistence type="inferred from homology"/>
<protein>
    <submittedName>
        <fullName evidence="10">L,D-transpeptidase catalytic domain</fullName>
    </submittedName>
</protein>
<accession>A0A1G7QMA0</accession>
<dbReference type="UniPathway" id="UPA00219"/>
<feature type="active site" description="Proton donor/acceptor" evidence="7">
    <location>
        <position position="149"/>
    </location>
</feature>
<evidence type="ECO:0000313" key="11">
    <source>
        <dbReference type="Proteomes" id="UP000198641"/>
    </source>
</evidence>
<sequence>MPRLIFLLALMLMPLSTALGAAQSQVFINPGPHELWLLIDQSTSSLRIYRGEQMLESFAPVSVGRGGVKRLRHQGDSSTPLGVFHINRVKLDSDFHIFLGIDFPTAAHAREAWEAGMMSAREYGDFMSDLRRTGEPPQDTVLGGYIGIHGLGEADPEIHRRFNWTQGCVAVTNAQIDQLADMVTIGTRVVIR</sequence>
<evidence type="ECO:0000256" key="3">
    <source>
        <dbReference type="ARBA" id="ARBA00022679"/>
    </source>
</evidence>
<feature type="active site" description="Nucleophile" evidence="7">
    <location>
        <position position="168"/>
    </location>
</feature>
<evidence type="ECO:0000313" key="10">
    <source>
        <dbReference type="EMBL" id="SDF99681.1"/>
    </source>
</evidence>
<evidence type="ECO:0000256" key="5">
    <source>
        <dbReference type="ARBA" id="ARBA00022984"/>
    </source>
</evidence>
<dbReference type="GO" id="GO:0071555">
    <property type="term" value="P:cell wall organization"/>
    <property type="evidence" value="ECO:0007669"/>
    <property type="project" value="UniProtKB-UniRule"/>
</dbReference>
<dbReference type="Proteomes" id="UP000198641">
    <property type="component" value="Unassembled WGS sequence"/>
</dbReference>
<evidence type="ECO:0000256" key="1">
    <source>
        <dbReference type="ARBA" id="ARBA00004752"/>
    </source>
</evidence>
<evidence type="ECO:0000256" key="2">
    <source>
        <dbReference type="ARBA" id="ARBA00005992"/>
    </source>
</evidence>
<dbReference type="GO" id="GO:0004180">
    <property type="term" value="F:carboxypeptidase activity"/>
    <property type="evidence" value="ECO:0007669"/>
    <property type="project" value="UniProtKB-ARBA"/>
</dbReference>
<organism evidence="10 11">
    <name type="scientific">Onishia taeanensis</name>
    <dbReference type="NCBI Taxonomy" id="284577"/>
    <lineage>
        <taxon>Bacteria</taxon>
        <taxon>Pseudomonadati</taxon>
        <taxon>Pseudomonadota</taxon>
        <taxon>Gammaproteobacteria</taxon>
        <taxon>Oceanospirillales</taxon>
        <taxon>Halomonadaceae</taxon>
        <taxon>Onishia</taxon>
    </lineage>
</organism>
<dbReference type="RefSeq" id="WP_092524241.1">
    <property type="nucleotide sequence ID" value="NZ_FNCI01000003.1"/>
</dbReference>
<evidence type="ECO:0000256" key="6">
    <source>
        <dbReference type="ARBA" id="ARBA00023316"/>
    </source>
</evidence>
<dbReference type="InterPro" id="IPR005490">
    <property type="entry name" value="LD_TPept_cat_dom"/>
</dbReference>
<reference evidence="10 11" key="1">
    <citation type="submission" date="2016-10" db="EMBL/GenBank/DDBJ databases">
        <authorList>
            <person name="de Groot N.N."/>
        </authorList>
    </citation>
    <scope>NUCLEOTIDE SEQUENCE [LARGE SCALE GENOMIC DNA]</scope>
    <source>
        <strain evidence="10 11">BH539</strain>
    </source>
</reference>
<dbReference type="InterPro" id="IPR038063">
    <property type="entry name" value="Transpep_catalytic_dom"/>
</dbReference>
<evidence type="ECO:0000256" key="7">
    <source>
        <dbReference type="PROSITE-ProRule" id="PRU01373"/>
    </source>
</evidence>
<dbReference type="Gene3D" id="2.40.440.10">
    <property type="entry name" value="L,D-transpeptidase catalytic domain-like"/>
    <property type="match status" value="1"/>
</dbReference>
<comment type="pathway">
    <text evidence="1 7">Cell wall biogenesis; peptidoglycan biosynthesis.</text>
</comment>
<evidence type="ECO:0000256" key="4">
    <source>
        <dbReference type="ARBA" id="ARBA00022960"/>
    </source>
</evidence>
<dbReference type="CDD" id="cd16913">
    <property type="entry name" value="YkuD_like"/>
    <property type="match status" value="1"/>
</dbReference>
<dbReference type="OrthoDB" id="9809748at2"/>
<dbReference type="SUPFAM" id="SSF141523">
    <property type="entry name" value="L,D-transpeptidase catalytic domain-like"/>
    <property type="match status" value="1"/>
</dbReference>
<evidence type="ECO:0000259" key="9">
    <source>
        <dbReference type="PROSITE" id="PS52029"/>
    </source>
</evidence>
<feature type="chain" id="PRO_5011775509" evidence="8">
    <location>
        <begin position="22"/>
        <end position="192"/>
    </location>
</feature>